<evidence type="ECO:0000256" key="2">
    <source>
        <dbReference type="ARBA" id="ARBA00022448"/>
    </source>
</evidence>
<dbReference type="InterPro" id="IPR010290">
    <property type="entry name" value="TM_effector"/>
</dbReference>
<dbReference type="PANTHER" id="PTHR23513:SF9">
    <property type="entry name" value="ENTEROBACTIN EXPORTER ENTS"/>
    <property type="match status" value="1"/>
</dbReference>
<evidence type="ECO:0000256" key="7">
    <source>
        <dbReference type="SAM" id="Phobius"/>
    </source>
</evidence>
<organism evidence="8 9">
    <name type="scientific">Paractinoplanes toevensis</name>
    <dbReference type="NCBI Taxonomy" id="571911"/>
    <lineage>
        <taxon>Bacteria</taxon>
        <taxon>Bacillati</taxon>
        <taxon>Actinomycetota</taxon>
        <taxon>Actinomycetes</taxon>
        <taxon>Micromonosporales</taxon>
        <taxon>Micromonosporaceae</taxon>
        <taxon>Paractinoplanes</taxon>
    </lineage>
</organism>
<protein>
    <submittedName>
        <fullName evidence="8">MFS transporter</fullName>
    </submittedName>
</protein>
<dbReference type="EMBL" id="BOQN01000039">
    <property type="protein sequence ID" value="GIM91037.1"/>
    <property type="molecule type" value="Genomic_DNA"/>
</dbReference>
<dbReference type="AlphaFoldDB" id="A0A919W095"/>
<name>A0A919W095_9ACTN</name>
<dbReference type="PANTHER" id="PTHR23513">
    <property type="entry name" value="INTEGRAL MEMBRANE EFFLUX PROTEIN-RELATED"/>
    <property type="match status" value="1"/>
</dbReference>
<gene>
    <name evidence="8" type="ORF">Ato02nite_028300</name>
</gene>
<comment type="subcellular location">
    <subcellularLocation>
        <location evidence="1">Cell inner membrane</location>
        <topology evidence="1">Multi-pass membrane protein</topology>
    </subcellularLocation>
</comment>
<dbReference type="Proteomes" id="UP000677082">
    <property type="component" value="Unassembled WGS sequence"/>
</dbReference>
<evidence type="ECO:0000313" key="8">
    <source>
        <dbReference type="EMBL" id="GIM91037.1"/>
    </source>
</evidence>
<evidence type="ECO:0000256" key="3">
    <source>
        <dbReference type="ARBA" id="ARBA00022475"/>
    </source>
</evidence>
<dbReference type="RefSeq" id="WP_213006954.1">
    <property type="nucleotide sequence ID" value="NZ_BOQN01000039.1"/>
</dbReference>
<keyword evidence="6 7" id="KW-0472">Membrane</keyword>
<dbReference type="Gene3D" id="1.20.1250.20">
    <property type="entry name" value="MFS general substrate transporter like domains"/>
    <property type="match status" value="1"/>
</dbReference>
<evidence type="ECO:0000256" key="4">
    <source>
        <dbReference type="ARBA" id="ARBA00022692"/>
    </source>
</evidence>
<feature type="transmembrane region" description="Helical" evidence="7">
    <location>
        <begin position="48"/>
        <end position="69"/>
    </location>
</feature>
<evidence type="ECO:0000256" key="5">
    <source>
        <dbReference type="ARBA" id="ARBA00022989"/>
    </source>
</evidence>
<evidence type="ECO:0000313" key="9">
    <source>
        <dbReference type="Proteomes" id="UP000677082"/>
    </source>
</evidence>
<evidence type="ECO:0000256" key="6">
    <source>
        <dbReference type="ARBA" id="ARBA00023136"/>
    </source>
</evidence>
<feature type="transmembrane region" description="Helical" evidence="7">
    <location>
        <begin position="81"/>
        <end position="104"/>
    </location>
</feature>
<feature type="transmembrane region" description="Helical" evidence="7">
    <location>
        <begin position="20"/>
        <end position="42"/>
    </location>
</feature>
<keyword evidence="4 7" id="KW-0812">Transmembrane</keyword>
<dbReference type="SUPFAM" id="SSF103473">
    <property type="entry name" value="MFS general substrate transporter"/>
    <property type="match status" value="1"/>
</dbReference>
<comment type="caution">
    <text evidence="8">The sequence shown here is derived from an EMBL/GenBank/DDBJ whole genome shotgun (WGS) entry which is preliminary data.</text>
</comment>
<feature type="transmembrane region" description="Helical" evidence="7">
    <location>
        <begin position="152"/>
        <end position="174"/>
    </location>
</feature>
<feature type="transmembrane region" description="Helical" evidence="7">
    <location>
        <begin position="287"/>
        <end position="308"/>
    </location>
</feature>
<feature type="transmembrane region" description="Helical" evidence="7">
    <location>
        <begin position="314"/>
        <end position="334"/>
    </location>
</feature>
<dbReference type="Pfam" id="PF05977">
    <property type="entry name" value="MFS_3"/>
    <property type="match status" value="1"/>
</dbReference>
<feature type="transmembrane region" description="Helical" evidence="7">
    <location>
        <begin position="256"/>
        <end position="275"/>
    </location>
</feature>
<evidence type="ECO:0000256" key="1">
    <source>
        <dbReference type="ARBA" id="ARBA00004429"/>
    </source>
</evidence>
<keyword evidence="5 7" id="KW-1133">Transmembrane helix</keyword>
<reference evidence="8 9" key="1">
    <citation type="submission" date="2021-03" db="EMBL/GenBank/DDBJ databases">
        <title>Whole genome shotgun sequence of Actinoplanes toevensis NBRC 105298.</title>
        <authorList>
            <person name="Komaki H."/>
            <person name="Tamura T."/>
        </authorList>
    </citation>
    <scope>NUCLEOTIDE SEQUENCE [LARGE SCALE GENOMIC DNA]</scope>
    <source>
        <strain evidence="8 9">NBRC 105298</strain>
    </source>
</reference>
<keyword evidence="9" id="KW-1185">Reference proteome</keyword>
<dbReference type="InterPro" id="IPR036259">
    <property type="entry name" value="MFS_trans_sf"/>
</dbReference>
<proteinExistence type="predicted"/>
<keyword evidence="2" id="KW-0813">Transport</keyword>
<dbReference type="GO" id="GO:0005886">
    <property type="term" value="C:plasma membrane"/>
    <property type="evidence" value="ECO:0007669"/>
    <property type="project" value="UniProtKB-SubCell"/>
</dbReference>
<keyword evidence="3" id="KW-1003">Cell membrane</keyword>
<accession>A0A919W095</accession>
<dbReference type="CDD" id="cd06173">
    <property type="entry name" value="MFS_MefA_like"/>
    <property type="match status" value="1"/>
</dbReference>
<feature type="transmembrane region" description="Helical" evidence="7">
    <location>
        <begin position="225"/>
        <end position="244"/>
    </location>
</feature>
<sequence>MKALVDLRPLRENRTFRRLWIGSTASGFGGQFGAFASVYYLWDTTHSAAVVGLLGLAIAAPLIVLSLVGSAFIDHVDRRRLALRCTGGQILVSAATTAVVFTGAGGVPAVLGLAAAGSALGALGGPARRAFIPALLAGDRLAPGLALNHLSFQLAMLLGPAAAGALTAVAGVGWCFAFDTLTFGAALIGLAGLPSGVAAAEGRAGLRAVRAGLAYAARTPEVRGALLADLAATLFAMPIALFPVVNAELFGGRPEILGLFTTALAAGGVTASVLSGLATRRPRPGRLMLACGAVWALALGTLGLVTVGPAWPGAVGMAGTLGVVLLLIAVAGAADTWAVVARGTVVQSTTPNAYLGRVSALEAIAGQAGPQLGNLRAGLVASATSGGAALAIGGATALAATALIAVSTPALRRFTVPTEGALTGSYLHGY</sequence>